<protein>
    <recommendedName>
        <fullName evidence="4">Flagellar basal-body rod protein FlgF</fullName>
    </recommendedName>
</protein>
<comment type="similarity">
    <text evidence="2 4">Belongs to the flagella basal body rod proteins family.</text>
</comment>
<dbReference type="Pfam" id="PF00460">
    <property type="entry name" value="Flg_bb_rod"/>
    <property type="match status" value="1"/>
</dbReference>
<keyword evidence="9" id="KW-1185">Reference proteome</keyword>
<dbReference type="InterPro" id="IPR012836">
    <property type="entry name" value="FlgF"/>
</dbReference>
<dbReference type="InterPro" id="IPR019776">
    <property type="entry name" value="Flagellar_basal_body_rod_CS"/>
</dbReference>
<gene>
    <name evidence="8" type="primary">flgG_1</name>
    <name evidence="8" type="ORF">PSJ8397_01486</name>
</gene>
<dbReference type="SUPFAM" id="SSF117143">
    <property type="entry name" value="Flagellar hook protein flgE"/>
    <property type="match status" value="1"/>
</dbReference>
<dbReference type="InterPro" id="IPR001444">
    <property type="entry name" value="Flag_bb_rod_N"/>
</dbReference>
<dbReference type="AlphaFoldDB" id="A0A1Y5S5R5"/>
<keyword evidence="8" id="KW-0969">Cilium</keyword>
<dbReference type="GO" id="GO:0071978">
    <property type="term" value="P:bacterial-type flagellum-dependent swarming motility"/>
    <property type="evidence" value="ECO:0007669"/>
    <property type="project" value="TreeGrafter"/>
</dbReference>
<dbReference type="PROSITE" id="PS00588">
    <property type="entry name" value="FLAGELLA_BB_ROD"/>
    <property type="match status" value="1"/>
</dbReference>
<dbReference type="InterPro" id="IPR010930">
    <property type="entry name" value="Flg_bb/hook_C_dom"/>
</dbReference>
<dbReference type="Pfam" id="PF22692">
    <property type="entry name" value="LlgE_F_G_D1"/>
    <property type="match status" value="1"/>
</dbReference>
<keyword evidence="8" id="KW-0282">Flagellum</keyword>
<sequence length="238" mass="25268">MENATYTVLTRQSGLTNQLRIVANNIANLSTTGFRAEEMIFSEHVSALRGDNPSLSMATAVARSVVSSQGPLAQTGGTFDLAIEGEGFFLIETPDGERLTRAGAFTPNENGDLVTMDGFRVLDAGGAPVFVPQGAGQVGIAPDGTISAGGQPVGQIGLVVPTNLNGLVREDGVRFRADDGFEPSLEGRMLQGFVEESNVNPILEIGRMIEVQRAYELGQSFIDKEDERIRGAIRALGQ</sequence>
<proteinExistence type="inferred from homology"/>
<dbReference type="InterPro" id="IPR020013">
    <property type="entry name" value="Flagellar_FlgE/F/G"/>
</dbReference>
<accession>A0A1Y5S5R5</accession>
<dbReference type="Proteomes" id="UP000193623">
    <property type="component" value="Unassembled WGS sequence"/>
</dbReference>
<comment type="subunit">
    <text evidence="4">The basal body constitutes a major portion of the flagellar organelle and consists of five rings (E,L,P,S, and M) mounted on a central rod. The rod consists of about 26 subunits of FlgG in the distal portion, and FlgB, FlgC and FlgF are thought to build up the proximal portion of the rod with about 6 subunits each.</text>
</comment>
<dbReference type="NCBIfam" id="TIGR03506">
    <property type="entry name" value="FlgEFG_subfam"/>
    <property type="match status" value="1"/>
</dbReference>
<dbReference type="PANTHER" id="PTHR30435">
    <property type="entry name" value="FLAGELLAR PROTEIN"/>
    <property type="match status" value="1"/>
</dbReference>
<dbReference type="PANTHER" id="PTHR30435:SF19">
    <property type="entry name" value="FLAGELLAR BASAL-BODY ROD PROTEIN FLGG"/>
    <property type="match status" value="1"/>
</dbReference>
<evidence type="ECO:0000256" key="1">
    <source>
        <dbReference type="ARBA" id="ARBA00004117"/>
    </source>
</evidence>
<evidence type="ECO:0000259" key="7">
    <source>
        <dbReference type="Pfam" id="PF22692"/>
    </source>
</evidence>
<feature type="domain" description="Flagellar basal-body/hook protein C-terminal" evidence="6">
    <location>
        <begin position="191"/>
        <end position="230"/>
    </location>
</feature>
<dbReference type="RefSeq" id="WP_085863921.1">
    <property type="nucleotide sequence ID" value="NZ_FWFT01000002.1"/>
</dbReference>
<feature type="domain" description="Flagellar hook protein FlgE/F/G-like D1" evidence="7">
    <location>
        <begin position="82"/>
        <end position="148"/>
    </location>
</feature>
<evidence type="ECO:0000256" key="3">
    <source>
        <dbReference type="ARBA" id="ARBA00023143"/>
    </source>
</evidence>
<dbReference type="NCBIfam" id="NF009332">
    <property type="entry name" value="PRK12690.1"/>
    <property type="match status" value="1"/>
</dbReference>
<dbReference type="OrthoDB" id="9804559at2"/>
<evidence type="ECO:0000313" key="8">
    <source>
        <dbReference type="EMBL" id="SLN31949.1"/>
    </source>
</evidence>
<evidence type="ECO:0000256" key="4">
    <source>
        <dbReference type="RuleBase" id="RU362116"/>
    </source>
</evidence>
<keyword evidence="8" id="KW-0966">Cell projection</keyword>
<dbReference type="Pfam" id="PF06429">
    <property type="entry name" value="Flg_bbr_C"/>
    <property type="match status" value="1"/>
</dbReference>
<dbReference type="NCBIfam" id="TIGR02490">
    <property type="entry name" value="flgF"/>
    <property type="match status" value="1"/>
</dbReference>
<dbReference type="InterPro" id="IPR053967">
    <property type="entry name" value="LlgE_F_G-like_D1"/>
</dbReference>
<organism evidence="8 9">
    <name type="scientific">Pseudooctadecabacter jejudonensis</name>
    <dbReference type="NCBI Taxonomy" id="1391910"/>
    <lineage>
        <taxon>Bacteria</taxon>
        <taxon>Pseudomonadati</taxon>
        <taxon>Pseudomonadota</taxon>
        <taxon>Alphaproteobacteria</taxon>
        <taxon>Rhodobacterales</taxon>
        <taxon>Paracoccaceae</taxon>
        <taxon>Pseudooctadecabacter</taxon>
    </lineage>
</organism>
<feature type="domain" description="Flagellar basal body rod protein N-terminal" evidence="5">
    <location>
        <begin position="11"/>
        <end position="35"/>
    </location>
</feature>
<dbReference type="GO" id="GO:0030694">
    <property type="term" value="C:bacterial-type flagellum basal body, rod"/>
    <property type="evidence" value="ECO:0007669"/>
    <property type="project" value="UniProtKB-UniRule"/>
</dbReference>
<comment type="subcellular location">
    <subcellularLocation>
        <location evidence="1 4">Bacterial flagellum basal body</location>
    </subcellularLocation>
</comment>
<evidence type="ECO:0000256" key="2">
    <source>
        <dbReference type="ARBA" id="ARBA00009677"/>
    </source>
</evidence>
<dbReference type="EMBL" id="FWFT01000002">
    <property type="protein sequence ID" value="SLN31949.1"/>
    <property type="molecule type" value="Genomic_DNA"/>
</dbReference>
<name>A0A1Y5S5R5_9RHOB</name>
<evidence type="ECO:0000259" key="6">
    <source>
        <dbReference type="Pfam" id="PF06429"/>
    </source>
</evidence>
<evidence type="ECO:0000313" key="9">
    <source>
        <dbReference type="Proteomes" id="UP000193623"/>
    </source>
</evidence>
<reference evidence="8 9" key="1">
    <citation type="submission" date="2017-03" db="EMBL/GenBank/DDBJ databases">
        <authorList>
            <person name="Afonso C.L."/>
            <person name="Miller P.J."/>
            <person name="Scott M.A."/>
            <person name="Spackman E."/>
            <person name="Goraichik I."/>
            <person name="Dimitrov K.M."/>
            <person name="Suarez D.L."/>
            <person name="Swayne D.E."/>
        </authorList>
    </citation>
    <scope>NUCLEOTIDE SEQUENCE [LARGE SCALE GENOMIC DNA]</scope>
    <source>
        <strain evidence="8 9">CECT 8397</strain>
    </source>
</reference>
<dbReference type="InterPro" id="IPR037925">
    <property type="entry name" value="FlgE/F/G-like"/>
</dbReference>
<keyword evidence="3 4" id="KW-0975">Bacterial flagellum</keyword>
<evidence type="ECO:0000259" key="5">
    <source>
        <dbReference type="Pfam" id="PF00460"/>
    </source>
</evidence>